<feature type="active site" description="Nucleophile" evidence="1">
    <location>
        <position position="170"/>
    </location>
</feature>
<dbReference type="PIRSF" id="PIRSF000846">
    <property type="entry name" value="ATP_adenylyltr"/>
    <property type="match status" value="1"/>
</dbReference>
<reference evidence="4 5" key="1">
    <citation type="journal article" date="2019" name="Nat. Ecol. Evol.">
        <title>Megaphylogeny resolves global patterns of mushroom evolution.</title>
        <authorList>
            <person name="Varga T."/>
            <person name="Krizsan K."/>
            <person name="Foldi C."/>
            <person name="Dima B."/>
            <person name="Sanchez-Garcia M."/>
            <person name="Sanchez-Ramirez S."/>
            <person name="Szollosi G.J."/>
            <person name="Szarkandi J.G."/>
            <person name="Papp V."/>
            <person name="Albert L."/>
            <person name="Andreopoulos W."/>
            <person name="Angelini C."/>
            <person name="Antonin V."/>
            <person name="Barry K.W."/>
            <person name="Bougher N.L."/>
            <person name="Buchanan P."/>
            <person name="Buyck B."/>
            <person name="Bense V."/>
            <person name="Catcheside P."/>
            <person name="Chovatia M."/>
            <person name="Cooper J."/>
            <person name="Damon W."/>
            <person name="Desjardin D."/>
            <person name="Finy P."/>
            <person name="Geml J."/>
            <person name="Haridas S."/>
            <person name="Hughes K."/>
            <person name="Justo A."/>
            <person name="Karasinski D."/>
            <person name="Kautmanova I."/>
            <person name="Kiss B."/>
            <person name="Kocsube S."/>
            <person name="Kotiranta H."/>
            <person name="LaButti K.M."/>
            <person name="Lechner B.E."/>
            <person name="Liimatainen K."/>
            <person name="Lipzen A."/>
            <person name="Lukacs Z."/>
            <person name="Mihaltcheva S."/>
            <person name="Morgado L.N."/>
            <person name="Niskanen T."/>
            <person name="Noordeloos M.E."/>
            <person name="Ohm R.A."/>
            <person name="Ortiz-Santana B."/>
            <person name="Ovrebo C."/>
            <person name="Racz N."/>
            <person name="Riley R."/>
            <person name="Savchenko A."/>
            <person name="Shiryaev A."/>
            <person name="Soop K."/>
            <person name="Spirin V."/>
            <person name="Szebenyi C."/>
            <person name="Tomsovsky M."/>
            <person name="Tulloss R.E."/>
            <person name="Uehling J."/>
            <person name="Grigoriev I.V."/>
            <person name="Vagvolgyi C."/>
            <person name="Papp T."/>
            <person name="Martin F.M."/>
            <person name="Miettinen O."/>
            <person name="Hibbett D.S."/>
            <person name="Nagy L.G."/>
        </authorList>
    </citation>
    <scope>NUCLEOTIDE SEQUENCE [LARGE SCALE GENOMIC DNA]</scope>
    <source>
        <strain evidence="4 5">CBS 121175</strain>
    </source>
</reference>
<dbReference type="PANTHER" id="PTHR38420:SF1">
    <property type="entry name" value="PUTATIVE (AFU_ORTHOLOGUE AFUA_5G14690)-RELATED"/>
    <property type="match status" value="1"/>
</dbReference>
<dbReference type="InterPro" id="IPR045759">
    <property type="entry name" value="Ap4A_phos1/2_N"/>
</dbReference>
<evidence type="ECO:0000259" key="3">
    <source>
        <dbReference type="Pfam" id="PF19327"/>
    </source>
</evidence>
<feature type="domain" description="Ap4A phosphorylase 1/2 N-terminal" evidence="3">
    <location>
        <begin position="7"/>
        <end position="177"/>
    </location>
</feature>
<dbReference type="InterPro" id="IPR043171">
    <property type="entry name" value="Ap4A_phos1/2-like"/>
</dbReference>
<dbReference type="GO" id="GO:0003877">
    <property type="term" value="F:ATP:ADP adenylyltransferase activity"/>
    <property type="evidence" value="ECO:0007669"/>
    <property type="project" value="InterPro"/>
</dbReference>
<dbReference type="Pfam" id="PF09830">
    <property type="entry name" value="ATP_transf"/>
    <property type="match status" value="1"/>
</dbReference>
<evidence type="ECO:0000313" key="5">
    <source>
        <dbReference type="Proteomes" id="UP000307440"/>
    </source>
</evidence>
<dbReference type="AlphaFoldDB" id="A0A5C3KUT4"/>
<dbReference type="GO" id="GO:0005524">
    <property type="term" value="F:ATP binding"/>
    <property type="evidence" value="ECO:0007669"/>
    <property type="project" value="InterPro"/>
</dbReference>
<feature type="domain" description="ATP adenylyltransferase C-terminal" evidence="2">
    <location>
        <begin position="204"/>
        <end position="322"/>
    </location>
</feature>
<evidence type="ECO:0000259" key="2">
    <source>
        <dbReference type="Pfam" id="PF09830"/>
    </source>
</evidence>
<keyword evidence="5" id="KW-1185">Reference proteome</keyword>
<proteinExistence type="predicted"/>
<dbReference type="GO" id="GO:0009117">
    <property type="term" value="P:nucleotide metabolic process"/>
    <property type="evidence" value="ECO:0007669"/>
    <property type="project" value="InterPro"/>
</dbReference>
<keyword evidence="4" id="KW-0548">Nucleotidyltransferase</keyword>
<dbReference type="Gene3D" id="3.30.428.70">
    <property type="match status" value="1"/>
</dbReference>
<accession>A0A5C3KUT4</accession>
<dbReference type="PANTHER" id="PTHR38420">
    <property type="entry name" value="AP-4-A PHOSPHORYLASE II"/>
    <property type="match status" value="1"/>
</dbReference>
<dbReference type="SUPFAM" id="SSF54197">
    <property type="entry name" value="HIT-like"/>
    <property type="match status" value="1"/>
</dbReference>
<name>A0A5C3KUT4_COPMA</name>
<dbReference type="Pfam" id="PF19327">
    <property type="entry name" value="Ap4A_phos_N"/>
    <property type="match status" value="1"/>
</dbReference>
<dbReference type="OrthoDB" id="10267950at2759"/>
<dbReference type="Proteomes" id="UP000307440">
    <property type="component" value="Unassembled WGS sequence"/>
</dbReference>
<dbReference type="STRING" id="230819.A0A5C3KUT4"/>
<dbReference type="EMBL" id="ML210209">
    <property type="protein sequence ID" value="TFK23950.1"/>
    <property type="molecule type" value="Genomic_DNA"/>
</dbReference>
<organism evidence="4 5">
    <name type="scientific">Coprinopsis marcescibilis</name>
    <name type="common">Agaric fungus</name>
    <name type="synonym">Psathyrella marcescibilis</name>
    <dbReference type="NCBI Taxonomy" id="230819"/>
    <lineage>
        <taxon>Eukaryota</taxon>
        <taxon>Fungi</taxon>
        <taxon>Dikarya</taxon>
        <taxon>Basidiomycota</taxon>
        <taxon>Agaricomycotina</taxon>
        <taxon>Agaricomycetes</taxon>
        <taxon>Agaricomycetidae</taxon>
        <taxon>Agaricales</taxon>
        <taxon>Agaricineae</taxon>
        <taxon>Psathyrellaceae</taxon>
        <taxon>Coprinopsis</taxon>
    </lineage>
</organism>
<evidence type="ECO:0000313" key="4">
    <source>
        <dbReference type="EMBL" id="TFK23950.1"/>
    </source>
</evidence>
<evidence type="ECO:0000256" key="1">
    <source>
        <dbReference type="PIRSR" id="PIRSR000846-1"/>
    </source>
</evidence>
<dbReference type="InterPro" id="IPR009163">
    <property type="entry name" value="Ap4A_phos1/2"/>
</dbReference>
<sequence length="341" mass="37454">MTILSHADIIQNVPRAYESALESGDLFCFPSTVVKHNELGVDFEIRLCPALQHKPALPTPHFDSVATNVGTDANKKFDPFAPPYNPQLYLGDIGDDETDNVFVILLNKYSVVPHHFLMVTKEFSSQASPLLPIELVQTYKLLIAARKAGQHLFAFYNCGDNSGASQPHKHIQFLSSDTSAGPPIEGLARRAQLEVQGKPFALTSLPYASHSYRLPPYFETYPAEDLENILRNAFIALLDLTFSTIRHDPDYPAGRPSFNVIMTLEHIHIVPRKQETHKLSKSGDGLSVNSLGFAGCLLVKSESELEAVKEETVGEILRGVGVNSVHDLQVAGTCDPVPAVL</sequence>
<dbReference type="InterPro" id="IPR036265">
    <property type="entry name" value="HIT-like_sf"/>
</dbReference>
<dbReference type="InterPro" id="IPR019200">
    <property type="entry name" value="ATP_adenylylTrfase_C"/>
</dbReference>
<protein>
    <submittedName>
        <fullName evidence="4">ATP adenylyltransferase</fullName>
    </submittedName>
</protein>
<keyword evidence="4" id="KW-0808">Transferase</keyword>
<gene>
    <name evidence="4" type="ORF">FA15DRAFT_641828</name>
</gene>